<keyword evidence="2" id="KW-1185">Reference proteome</keyword>
<evidence type="ECO:0000313" key="1">
    <source>
        <dbReference type="EMBL" id="SBW24996.1"/>
    </source>
</evidence>
<reference evidence="2" key="1">
    <citation type="submission" date="2016-02" db="EMBL/GenBank/DDBJ databases">
        <authorList>
            <person name="Wibberg D."/>
        </authorList>
    </citation>
    <scope>NUCLEOTIDE SEQUENCE [LARGE SCALE GENOMIC DNA]</scope>
</reference>
<name>A0A1C3P5E0_9ACTN</name>
<dbReference type="EMBL" id="FLUV01001830">
    <property type="protein sequence ID" value="SBW24996.1"/>
    <property type="molecule type" value="Genomic_DNA"/>
</dbReference>
<evidence type="ECO:0008006" key="3">
    <source>
        <dbReference type="Google" id="ProtNLM"/>
    </source>
</evidence>
<gene>
    <name evidence="1" type="ORF">FDG2_4378</name>
</gene>
<organism evidence="1 2">
    <name type="scientific">Candidatus Protofrankia californiensis</name>
    <dbReference type="NCBI Taxonomy" id="1839754"/>
    <lineage>
        <taxon>Bacteria</taxon>
        <taxon>Bacillati</taxon>
        <taxon>Actinomycetota</taxon>
        <taxon>Actinomycetes</taxon>
        <taxon>Frankiales</taxon>
        <taxon>Frankiaceae</taxon>
        <taxon>Protofrankia</taxon>
    </lineage>
</organism>
<proteinExistence type="predicted"/>
<accession>A0A1C3P5E0</accession>
<dbReference type="AlphaFoldDB" id="A0A1C3P5E0"/>
<dbReference type="Proteomes" id="UP000199013">
    <property type="component" value="Unassembled WGS sequence"/>
</dbReference>
<evidence type="ECO:0000313" key="2">
    <source>
        <dbReference type="Proteomes" id="UP000199013"/>
    </source>
</evidence>
<sequence>MVDAFEGNKAETHTMLPVIRAFMTTHQMPDVTVVTDAGMIAETNRTAIEAGVAVVHDDRAGGGQFGEDRFYEGGQVAVPQQELGVQLGAGHQQVLLRFLTAGSGRFAPTRKGVSSMTTTAANVISARIRWWASPSVWAVRASMPWM</sequence>
<protein>
    <recommendedName>
        <fullName evidence="3">Transposase IS4-like domain-containing protein</fullName>
    </recommendedName>
</protein>